<evidence type="ECO:0000256" key="5">
    <source>
        <dbReference type="ARBA" id="ARBA00023136"/>
    </source>
</evidence>
<dbReference type="InterPro" id="IPR001851">
    <property type="entry name" value="ABC_transp_permease"/>
</dbReference>
<gene>
    <name evidence="7" type="primary">mglC</name>
    <name evidence="7" type="ORF">RFV38_00980</name>
</gene>
<dbReference type="PANTHER" id="PTHR32196">
    <property type="entry name" value="ABC TRANSPORTER PERMEASE PROTEIN YPHD-RELATED-RELATED"/>
    <property type="match status" value="1"/>
</dbReference>
<dbReference type="PANTHER" id="PTHR32196:SF18">
    <property type="entry name" value="GALACTOSE_METHYL GALACTOSIDE IMPORT PERMEASE PROTEIN MGLC"/>
    <property type="match status" value="1"/>
</dbReference>
<dbReference type="EMBL" id="JAVIKH010000001">
    <property type="protein sequence ID" value="MDX8335084.1"/>
    <property type="molecule type" value="Genomic_DNA"/>
</dbReference>
<evidence type="ECO:0000256" key="6">
    <source>
        <dbReference type="SAM" id="Phobius"/>
    </source>
</evidence>
<accession>A0ABU4W6G0</accession>
<name>A0ABU4W6G0_9FUSO</name>
<feature type="transmembrane region" description="Helical" evidence="6">
    <location>
        <begin position="25"/>
        <end position="44"/>
    </location>
</feature>
<dbReference type="Pfam" id="PF02653">
    <property type="entry name" value="BPD_transp_2"/>
    <property type="match status" value="1"/>
</dbReference>
<dbReference type="Proteomes" id="UP001279681">
    <property type="component" value="Unassembled WGS sequence"/>
</dbReference>
<evidence type="ECO:0000256" key="2">
    <source>
        <dbReference type="ARBA" id="ARBA00022475"/>
    </source>
</evidence>
<evidence type="ECO:0000256" key="1">
    <source>
        <dbReference type="ARBA" id="ARBA00004651"/>
    </source>
</evidence>
<evidence type="ECO:0000256" key="4">
    <source>
        <dbReference type="ARBA" id="ARBA00022989"/>
    </source>
</evidence>
<feature type="transmembrane region" description="Helical" evidence="6">
    <location>
        <begin position="187"/>
        <end position="214"/>
    </location>
</feature>
<keyword evidence="2" id="KW-1003">Cell membrane</keyword>
<dbReference type="NCBIfam" id="NF007014">
    <property type="entry name" value="PRK09478.1"/>
    <property type="match status" value="1"/>
</dbReference>
<reference evidence="8" key="1">
    <citation type="submission" date="2023-07" db="EMBL/GenBank/DDBJ databases">
        <authorList>
            <person name="Colorado M.A."/>
            <person name="Villamil L.M."/>
            <person name="Melo J.F."/>
            <person name="Rodriguez J.A."/>
            <person name="Ruiz R.Y."/>
        </authorList>
    </citation>
    <scope>NUCLEOTIDE SEQUENCE [LARGE SCALE GENOMIC DNA]</scope>
    <source>
        <strain evidence="8">C33</strain>
    </source>
</reference>
<dbReference type="CDD" id="cd06579">
    <property type="entry name" value="TM_PBP1_transp_AraH_like"/>
    <property type="match status" value="1"/>
</dbReference>
<evidence type="ECO:0000256" key="3">
    <source>
        <dbReference type="ARBA" id="ARBA00022692"/>
    </source>
</evidence>
<comment type="subcellular location">
    <subcellularLocation>
        <location evidence="1">Cell membrane</location>
        <topology evidence="1">Multi-pass membrane protein</topology>
    </subcellularLocation>
</comment>
<keyword evidence="5 6" id="KW-0472">Membrane</keyword>
<protein>
    <submittedName>
        <fullName evidence="7">Galactose/methyl galactoside ABC transporter permease MglC</fullName>
    </submittedName>
</protein>
<keyword evidence="3 6" id="KW-0812">Transmembrane</keyword>
<feature type="transmembrane region" description="Helical" evidence="6">
    <location>
        <begin position="118"/>
        <end position="142"/>
    </location>
</feature>
<keyword evidence="4 6" id="KW-1133">Transmembrane helix</keyword>
<feature type="transmembrane region" description="Helical" evidence="6">
    <location>
        <begin position="64"/>
        <end position="81"/>
    </location>
</feature>
<comment type="caution">
    <text evidence="7">The sequence shown here is derived from an EMBL/GenBank/DDBJ whole genome shotgun (WGS) entry which is preliminary data.</text>
</comment>
<proteinExistence type="predicted"/>
<dbReference type="RefSeq" id="WP_320312495.1">
    <property type="nucleotide sequence ID" value="NZ_JAVIKH010000001.1"/>
</dbReference>
<feature type="transmembrane region" description="Helical" evidence="6">
    <location>
        <begin position="324"/>
        <end position="343"/>
    </location>
</feature>
<feature type="transmembrane region" description="Helical" evidence="6">
    <location>
        <begin position="243"/>
        <end position="261"/>
    </location>
</feature>
<sequence>MEAKIEEKVEEKKIGFFQGKDTKKLLLDGGLYIVLLILIAGIIIKEPAFLSFRNMRNILTQSSVRTILALGVAGIIVTQGTDLSVGRQVGLSAVISATLLQAMTNVNKVFPNLDTMPISVVIGIVCVIGAFVGFLNGFVVAYLNVTPFVATLGSMIIIYGANSLYYDYVGASPIAGFSKSFTSFAQGYFTIAGFRFNYLIIYAALAVLFIWILWNKTTFGKNLFAVGGNPEAAKVSGVNVKKTLVLVYTLSGIFYAFGGMLEAGRVGSATNNLGNMYEMDAIAACVVGGVSFSGGVGTVPGVLIGVIIFTVINYGLTFIGVNPYWQYIIKGIIIVMAVALDTLKYVKKK</sequence>
<evidence type="ECO:0000313" key="7">
    <source>
        <dbReference type="EMBL" id="MDX8335084.1"/>
    </source>
</evidence>
<feature type="transmembrane region" description="Helical" evidence="6">
    <location>
        <begin position="148"/>
        <end position="166"/>
    </location>
</feature>
<organism evidence="7 8">
    <name type="scientific">Candidatus Cetobacterium colombiensis</name>
    <dbReference type="NCBI Taxonomy" id="3073100"/>
    <lineage>
        <taxon>Bacteria</taxon>
        <taxon>Fusobacteriati</taxon>
        <taxon>Fusobacteriota</taxon>
        <taxon>Fusobacteriia</taxon>
        <taxon>Fusobacteriales</taxon>
        <taxon>Fusobacteriaceae</taxon>
        <taxon>Cetobacterium</taxon>
    </lineage>
</organism>
<keyword evidence="8" id="KW-1185">Reference proteome</keyword>
<feature type="transmembrane region" description="Helical" evidence="6">
    <location>
        <begin position="282"/>
        <end position="312"/>
    </location>
</feature>
<evidence type="ECO:0000313" key="8">
    <source>
        <dbReference type="Proteomes" id="UP001279681"/>
    </source>
</evidence>